<comment type="subcellular location">
    <subcellularLocation>
        <location evidence="1 10">Nucleus</location>
    </subcellularLocation>
</comment>
<dbReference type="CDD" id="cd03344">
    <property type="entry name" value="GroEL"/>
    <property type="match status" value="1"/>
</dbReference>
<sequence>MCVCEIYSETNGKSNTRWLWSRRNVKQKCLVVKAGPKRVAFDRKCRDSLLSGINKLADAVSVTLGPKGRNVVLSESGTLKVINDGVTIAKAIELSDPIENIGALLLQEVAIKTNGSSGDGTTTSIILAREMFRSGLLAITSGANPVALRKGMEKTVKELVKSLKENSYAVTRTVASISAGNDEFIGKLIAEAMDKIGPDGLISVESSSSSDTSVIVEEGMKIDKGYMSPHFITNKDKSLVEFDNAKILVTDLKISNVREIVPLLEKATQLSVPLLIIAEDISRQVLEILVVNKMQGVLNAAAVKCPGFGEAKKAILQDIALMTGADFICGDLGLTLESTTSDQLGVAQKVTITSNCTTIIADPSTKAEIQARVLQIKKDLAETDSKYLAEKLSARIAKLCGGVAIIKVGAHTEMELEDRKLRIEDARSATFAAMAEGVVPGGGAIYVHLSRKIPMLKKVFQDPDEKIGADIVGTALLAPAKLIAANAGVDGAVVVEKILSSDTRVGRAMSYVDELKAANAIGGKTARACESCLRKRARWFCAADDAFLCQACDASVHSANQLASRHERVRLETSSFKGDHVINSCPPPAWHQGFTRKARTPRHTKSKQPHLMPNNPLPLVPEMNGEDPFTEENEEQLLCRVPVFDPFYDEFCTEETRNINGSTEVADYDQCDLNLAELLNCDIELEEFAANVESLLGEGTEEDSASGNNDLDSKTVKAEDEDIDEETQAVIACHFDPALDMEMNWDFDYASSSIAGEHGQGMKNEASIESMDENIESGTHVKKMMLLSLNYESVMADWGTQGSPIWTTGVRPDELNLDGIMITSLDGDLYGGRWGSSAHEIAEREARVSRYREKRRTRLFAKKIRYQVRKINAEKRPRMKGRFVKRASFLGSSFPAVPPYLKK</sequence>
<dbReference type="InterPro" id="IPR027409">
    <property type="entry name" value="GroEL-like_apical_dom_sf"/>
</dbReference>
<dbReference type="NCBIfam" id="NF000592">
    <property type="entry name" value="PRK00013.1"/>
    <property type="match status" value="1"/>
</dbReference>
<evidence type="ECO:0000259" key="12">
    <source>
        <dbReference type="PROSITE" id="PS50119"/>
    </source>
</evidence>
<accession>A0A2Z7A3G6</accession>
<evidence type="ECO:0000259" key="13">
    <source>
        <dbReference type="PROSITE" id="PS51017"/>
    </source>
</evidence>
<reference evidence="14 15" key="1">
    <citation type="journal article" date="2015" name="Proc. Natl. Acad. Sci. U.S.A.">
        <title>The resurrection genome of Boea hygrometrica: A blueprint for survival of dehydration.</title>
        <authorList>
            <person name="Xiao L."/>
            <person name="Yang G."/>
            <person name="Zhang L."/>
            <person name="Yang X."/>
            <person name="Zhao S."/>
            <person name="Ji Z."/>
            <person name="Zhou Q."/>
            <person name="Hu M."/>
            <person name="Wang Y."/>
            <person name="Chen M."/>
            <person name="Xu Y."/>
            <person name="Jin H."/>
            <person name="Xiao X."/>
            <person name="Hu G."/>
            <person name="Bao F."/>
            <person name="Hu Y."/>
            <person name="Wan P."/>
            <person name="Li L."/>
            <person name="Deng X."/>
            <person name="Kuang T."/>
            <person name="Xiang C."/>
            <person name="Zhu J.K."/>
            <person name="Oliver M.J."/>
            <person name="He Y."/>
        </authorList>
    </citation>
    <scope>NUCLEOTIDE SEQUENCE [LARGE SCALE GENOMIC DNA]</scope>
    <source>
        <strain evidence="15">cv. XS01</strain>
    </source>
</reference>
<dbReference type="Pfam" id="PF00118">
    <property type="entry name" value="Cpn60_TCP1"/>
    <property type="match status" value="1"/>
</dbReference>
<dbReference type="PANTHER" id="PTHR45633">
    <property type="entry name" value="60 KDA HEAT SHOCK PROTEIN, MITOCHONDRIAL"/>
    <property type="match status" value="1"/>
</dbReference>
<dbReference type="GO" id="GO:0005634">
    <property type="term" value="C:nucleus"/>
    <property type="evidence" value="ECO:0007669"/>
    <property type="project" value="UniProtKB-SubCell"/>
</dbReference>
<dbReference type="InterPro" id="IPR001844">
    <property type="entry name" value="Cpn60/GroEL"/>
</dbReference>
<gene>
    <name evidence="14" type="ORF">F511_14383</name>
</gene>
<evidence type="ECO:0000256" key="6">
    <source>
        <dbReference type="ARBA" id="ARBA00022833"/>
    </source>
</evidence>
<evidence type="ECO:0000256" key="10">
    <source>
        <dbReference type="PROSITE-ProRule" id="PRU00357"/>
    </source>
</evidence>
<dbReference type="SUPFAM" id="SSF54849">
    <property type="entry name" value="GroEL-intermediate domain like"/>
    <property type="match status" value="1"/>
</dbReference>
<dbReference type="InterPro" id="IPR049808">
    <property type="entry name" value="CONSTANS-like_Bbox1"/>
</dbReference>
<feature type="domain" description="CCT" evidence="13">
    <location>
        <begin position="844"/>
        <end position="886"/>
    </location>
</feature>
<dbReference type="InterPro" id="IPR027410">
    <property type="entry name" value="TCP-1-like_intermed_sf"/>
</dbReference>
<dbReference type="InterPro" id="IPR010402">
    <property type="entry name" value="CCT_domain"/>
</dbReference>
<dbReference type="InterPro" id="IPR000315">
    <property type="entry name" value="Znf_B-box"/>
</dbReference>
<evidence type="ECO:0000256" key="11">
    <source>
        <dbReference type="RuleBase" id="RU000418"/>
    </source>
</evidence>
<dbReference type="Gene3D" id="1.10.560.10">
    <property type="entry name" value="GroEL-like equatorial domain"/>
    <property type="match status" value="1"/>
</dbReference>
<dbReference type="NCBIfam" id="NF009488">
    <property type="entry name" value="PRK12850.1"/>
    <property type="match status" value="1"/>
</dbReference>
<keyword evidence="6" id="KW-0862">Zinc</keyword>
<organism evidence="14 15">
    <name type="scientific">Dorcoceras hygrometricum</name>
    <dbReference type="NCBI Taxonomy" id="472368"/>
    <lineage>
        <taxon>Eukaryota</taxon>
        <taxon>Viridiplantae</taxon>
        <taxon>Streptophyta</taxon>
        <taxon>Embryophyta</taxon>
        <taxon>Tracheophyta</taxon>
        <taxon>Spermatophyta</taxon>
        <taxon>Magnoliopsida</taxon>
        <taxon>eudicotyledons</taxon>
        <taxon>Gunneridae</taxon>
        <taxon>Pentapetalae</taxon>
        <taxon>asterids</taxon>
        <taxon>lamiids</taxon>
        <taxon>Lamiales</taxon>
        <taxon>Gesneriaceae</taxon>
        <taxon>Didymocarpoideae</taxon>
        <taxon>Trichosporeae</taxon>
        <taxon>Loxocarpinae</taxon>
        <taxon>Dorcoceras</taxon>
    </lineage>
</organism>
<dbReference type="CDD" id="cd19821">
    <property type="entry name" value="Bbox1_BBX-like"/>
    <property type="match status" value="1"/>
</dbReference>
<dbReference type="FunFam" id="3.50.7.10:FF:000001">
    <property type="entry name" value="60 kDa chaperonin"/>
    <property type="match status" value="1"/>
</dbReference>
<keyword evidence="15" id="KW-1185">Reference proteome</keyword>
<evidence type="ECO:0000313" key="14">
    <source>
        <dbReference type="EMBL" id="KZV16017.1"/>
    </source>
</evidence>
<name>A0A2Z7A3G6_9LAMI</name>
<dbReference type="NCBIfam" id="NF009489">
    <property type="entry name" value="PRK12851.1"/>
    <property type="match status" value="1"/>
</dbReference>
<dbReference type="InterPro" id="IPR027413">
    <property type="entry name" value="GROEL-like_equatorial_sf"/>
</dbReference>
<keyword evidence="5 9" id="KW-0863">Zinc-finger</keyword>
<dbReference type="GO" id="GO:0042026">
    <property type="term" value="P:protein refolding"/>
    <property type="evidence" value="ECO:0007669"/>
    <property type="project" value="InterPro"/>
</dbReference>
<dbReference type="PRINTS" id="PR00298">
    <property type="entry name" value="CHAPERONIN60"/>
</dbReference>
<dbReference type="Proteomes" id="UP000250235">
    <property type="component" value="Unassembled WGS sequence"/>
</dbReference>
<dbReference type="Pfam" id="PF06203">
    <property type="entry name" value="CCT"/>
    <property type="match status" value="1"/>
</dbReference>
<dbReference type="Gene3D" id="3.30.260.10">
    <property type="entry name" value="TCP-1-like chaperonin intermediate domain"/>
    <property type="match status" value="1"/>
</dbReference>
<evidence type="ECO:0000256" key="7">
    <source>
        <dbReference type="ARBA" id="ARBA00023186"/>
    </source>
</evidence>
<dbReference type="OrthoDB" id="1733909at2759"/>
<dbReference type="PROSITE" id="PS51017">
    <property type="entry name" value="CCT"/>
    <property type="match status" value="1"/>
</dbReference>
<keyword evidence="7" id="KW-0143">Chaperone</keyword>
<evidence type="ECO:0000256" key="3">
    <source>
        <dbReference type="ARBA" id="ARBA00010024"/>
    </source>
</evidence>
<dbReference type="SUPFAM" id="SSF48592">
    <property type="entry name" value="GroEL equatorial domain-like"/>
    <property type="match status" value="1"/>
</dbReference>
<comment type="similarity">
    <text evidence="2 11">Belongs to the chaperonin (HSP60) family.</text>
</comment>
<dbReference type="Pfam" id="PF00643">
    <property type="entry name" value="zf-B_box"/>
    <property type="match status" value="1"/>
</dbReference>
<evidence type="ECO:0000313" key="15">
    <source>
        <dbReference type="Proteomes" id="UP000250235"/>
    </source>
</evidence>
<protein>
    <submittedName>
        <fullName evidence="14">Chaperonin 60 subunit alpha 2, chloroplastic-like</fullName>
    </submittedName>
</protein>
<dbReference type="GO" id="GO:0140662">
    <property type="term" value="F:ATP-dependent protein folding chaperone"/>
    <property type="evidence" value="ECO:0007669"/>
    <property type="project" value="InterPro"/>
</dbReference>
<keyword evidence="8 10" id="KW-0539">Nucleus</keyword>
<dbReference type="InterPro" id="IPR002423">
    <property type="entry name" value="Cpn60/GroEL/TCP-1"/>
</dbReference>
<dbReference type="SMART" id="SM00336">
    <property type="entry name" value="BBOX"/>
    <property type="match status" value="1"/>
</dbReference>
<evidence type="ECO:0000256" key="9">
    <source>
        <dbReference type="PROSITE-ProRule" id="PRU00024"/>
    </source>
</evidence>
<dbReference type="GO" id="GO:0005524">
    <property type="term" value="F:ATP binding"/>
    <property type="evidence" value="ECO:0007669"/>
    <property type="project" value="InterPro"/>
</dbReference>
<dbReference type="NCBIfam" id="NF009487">
    <property type="entry name" value="PRK12849.1"/>
    <property type="match status" value="1"/>
</dbReference>
<evidence type="ECO:0000256" key="4">
    <source>
        <dbReference type="ARBA" id="ARBA00022723"/>
    </source>
</evidence>
<dbReference type="SUPFAM" id="SSF52029">
    <property type="entry name" value="GroEL apical domain-like"/>
    <property type="match status" value="1"/>
</dbReference>
<dbReference type="GO" id="GO:0008270">
    <property type="term" value="F:zinc ion binding"/>
    <property type="evidence" value="ECO:0007669"/>
    <property type="project" value="UniProtKB-KW"/>
</dbReference>
<feature type="domain" description="B box-type" evidence="12">
    <location>
        <begin position="524"/>
        <end position="571"/>
    </location>
</feature>
<dbReference type="PROSITE" id="PS50119">
    <property type="entry name" value="ZF_BBOX"/>
    <property type="match status" value="1"/>
</dbReference>
<evidence type="ECO:0000256" key="2">
    <source>
        <dbReference type="ARBA" id="ARBA00006607"/>
    </source>
</evidence>
<proteinExistence type="inferred from homology"/>
<dbReference type="EMBL" id="KV019588">
    <property type="protein sequence ID" value="KZV16017.1"/>
    <property type="molecule type" value="Genomic_DNA"/>
</dbReference>
<comment type="similarity">
    <text evidence="3">Belongs to the CONSTANS family.</text>
</comment>
<keyword evidence="4" id="KW-0479">Metal-binding</keyword>
<dbReference type="AlphaFoldDB" id="A0A2Z7A3G6"/>
<dbReference type="Gene3D" id="3.50.7.10">
    <property type="entry name" value="GroEL"/>
    <property type="match status" value="1"/>
</dbReference>
<evidence type="ECO:0000256" key="8">
    <source>
        <dbReference type="ARBA" id="ARBA00023242"/>
    </source>
</evidence>
<evidence type="ECO:0000256" key="1">
    <source>
        <dbReference type="ARBA" id="ARBA00004123"/>
    </source>
</evidence>
<evidence type="ECO:0000256" key="5">
    <source>
        <dbReference type="ARBA" id="ARBA00022771"/>
    </source>
</evidence>